<dbReference type="Pfam" id="PF04205">
    <property type="entry name" value="FMN_bind"/>
    <property type="match status" value="1"/>
</dbReference>
<evidence type="ECO:0000313" key="8">
    <source>
        <dbReference type="EMBL" id="QPJ66331.1"/>
    </source>
</evidence>
<evidence type="ECO:0000313" key="9">
    <source>
        <dbReference type="Proteomes" id="UP000594464"/>
    </source>
</evidence>
<dbReference type="PANTHER" id="PTHR36118:SF1">
    <property type="entry name" value="ION-TRANSLOCATING OXIDOREDUCTASE COMPLEX SUBUNIT G"/>
    <property type="match status" value="1"/>
</dbReference>
<dbReference type="PANTHER" id="PTHR36118">
    <property type="entry name" value="ION-TRANSLOCATING OXIDOREDUCTASE COMPLEX SUBUNIT G"/>
    <property type="match status" value="1"/>
</dbReference>
<gene>
    <name evidence="8" type="ORF">G3M78_13380</name>
</gene>
<evidence type="ECO:0000256" key="5">
    <source>
        <dbReference type="ARBA" id="ARBA00022982"/>
    </source>
</evidence>
<organism evidence="8 9">
    <name type="scientific">Candidatus Nitrohelix vancouverensis</name>
    <dbReference type="NCBI Taxonomy" id="2705534"/>
    <lineage>
        <taxon>Bacteria</taxon>
        <taxon>Pseudomonadati</taxon>
        <taxon>Nitrospinota/Tectimicrobiota group</taxon>
        <taxon>Nitrospinota</taxon>
        <taxon>Nitrospinia</taxon>
        <taxon>Nitrospinales</taxon>
        <taxon>Nitrospinaceae</taxon>
        <taxon>Candidatus Nitrohelix</taxon>
    </lineage>
</organism>
<evidence type="ECO:0000256" key="1">
    <source>
        <dbReference type="ARBA" id="ARBA00022448"/>
    </source>
</evidence>
<keyword evidence="6" id="KW-0732">Signal</keyword>
<evidence type="ECO:0000256" key="3">
    <source>
        <dbReference type="ARBA" id="ARBA00022630"/>
    </source>
</evidence>
<evidence type="ECO:0000259" key="7">
    <source>
        <dbReference type="SMART" id="SM00900"/>
    </source>
</evidence>
<reference evidence="9" key="1">
    <citation type="submission" date="2020-02" db="EMBL/GenBank/DDBJ databases">
        <title>Genomic and physiological characterization of two novel Nitrospinaceae genera.</title>
        <authorList>
            <person name="Mueller A.J."/>
            <person name="Jung M.-Y."/>
            <person name="Strachan C.R."/>
            <person name="Herbold C.W."/>
            <person name="Kirkegaard R.H."/>
            <person name="Daims H."/>
        </authorList>
    </citation>
    <scope>NUCLEOTIDE SEQUENCE [LARGE SCALE GENOMIC DNA]</scope>
</reference>
<keyword evidence="4" id="KW-0288">FMN</keyword>
<dbReference type="GO" id="GO:0022900">
    <property type="term" value="P:electron transport chain"/>
    <property type="evidence" value="ECO:0007669"/>
    <property type="project" value="InterPro"/>
</dbReference>
<dbReference type="GO" id="GO:0010181">
    <property type="term" value="F:FMN binding"/>
    <property type="evidence" value="ECO:0007669"/>
    <property type="project" value="InterPro"/>
</dbReference>
<feature type="chain" id="PRO_5032332327" evidence="6">
    <location>
        <begin position="33"/>
        <end position="198"/>
    </location>
</feature>
<evidence type="ECO:0000256" key="6">
    <source>
        <dbReference type="SAM" id="SignalP"/>
    </source>
</evidence>
<dbReference type="KEGG" id="nva:G3M78_13380"/>
<protein>
    <submittedName>
        <fullName evidence="8">FMN-binding protein</fullName>
    </submittedName>
</protein>
<sequence>MKAFFITGFQRKAAACLLILAAIVFMKTPLGAEEEEFSLQVYLSKKQALELAFPGADSIEKKKIWLTEAQREAISTISLLKVDDRRMDFYIGMKSGKAMGYMVIENIIGKSFPITFMIVMNVDGTVRDVEIMVYREPRGYEVRSESFMSQFFGRDAEFDYREINSITGATLSVRAITKGVRKATASFKVLFLDSSPAR</sequence>
<accession>A0A7T0G4H6</accession>
<keyword evidence="1" id="KW-0813">Transport</keyword>
<dbReference type="AlphaFoldDB" id="A0A7T0G4H6"/>
<dbReference type="EMBL" id="CP048620">
    <property type="protein sequence ID" value="QPJ66331.1"/>
    <property type="molecule type" value="Genomic_DNA"/>
</dbReference>
<dbReference type="InterPro" id="IPR010209">
    <property type="entry name" value="Ion_transpt_RnfG/RsxG"/>
</dbReference>
<keyword evidence="2" id="KW-0597">Phosphoprotein</keyword>
<keyword evidence="3" id="KW-0285">Flavoprotein</keyword>
<dbReference type="GO" id="GO:0005886">
    <property type="term" value="C:plasma membrane"/>
    <property type="evidence" value="ECO:0007669"/>
    <property type="project" value="InterPro"/>
</dbReference>
<feature type="domain" description="FMN-binding" evidence="7">
    <location>
        <begin position="109"/>
        <end position="187"/>
    </location>
</feature>
<dbReference type="InterPro" id="IPR007329">
    <property type="entry name" value="FMN-bd"/>
</dbReference>
<name>A0A7T0G4H6_9BACT</name>
<evidence type="ECO:0000256" key="2">
    <source>
        <dbReference type="ARBA" id="ARBA00022553"/>
    </source>
</evidence>
<dbReference type="SMART" id="SM00900">
    <property type="entry name" value="FMN_bind"/>
    <property type="match status" value="1"/>
</dbReference>
<feature type="signal peptide" evidence="6">
    <location>
        <begin position="1"/>
        <end position="32"/>
    </location>
</feature>
<evidence type="ECO:0000256" key="4">
    <source>
        <dbReference type="ARBA" id="ARBA00022643"/>
    </source>
</evidence>
<keyword evidence="5" id="KW-0249">Electron transport</keyword>
<dbReference type="Proteomes" id="UP000594464">
    <property type="component" value="Chromosome"/>
</dbReference>
<proteinExistence type="predicted"/>
<dbReference type="GO" id="GO:0009055">
    <property type="term" value="F:electron transfer activity"/>
    <property type="evidence" value="ECO:0007669"/>
    <property type="project" value="InterPro"/>
</dbReference>